<evidence type="ECO:0008006" key="3">
    <source>
        <dbReference type="Google" id="ProtNLM"/>
    </source>
</evidence>
<sequence>MLPILEPADWNRAKAGQLLQRAGFGGTPAQVDALASLSPQQAARSLFDSAPPSKIEPPPSILLPTLGDKMRTERNRLKLMDPKTRAQKNQEINRAIRAEREKRLTELRGWWLNRMADPLTAAHEKIVLFLHGHFATSEEKVKNPQLLWLQNQMFRQKALGSWSDLVVGVAKDPAMLIYLDGARSKSQQPNENFARELFELFTLGEGNYTEKDIQESARAFTGWSIRLRNKPGEMMDEETHLPSFLNNPRWHDGKSKKIFGQTGNFDGNDVVRLALQQPAAARWITGKLWKFYAGTTPTEDLHAELVAEWKESGQSIRPFLEAMWTHPAFYAPELARQRVKSPVEWLVGLCRQLNRPLPAPALSSEILAQLGQKLFAPPNVKGWDGGITWINTASLQKRYQYAGWVVSGTQGMKELAGMDLGRMAVQSGLVEVPTPMIGEEMADEPNLRKELAQKRRAAATQARELFALPPVPVDEIASPEQRQNPDELVAALARRLLLGDPVPPELLGRFRKAAGRASPVPESDVREVLLAIVQSPVYQVG</sequence>
<protein>
    <recommendedName>
        <fullName evidence="3">DUF1800 domain-containing protein</fullName>
    </recommendedName>
</protein>
<accession>A0A0R2RHU0</accession>
<proteinExistence type="predicted"/>
<dbReference type="Pfam" id="PF08811">
    <property type="entry name" value="DUF1800"/>
    <property type="match status" value="1"/>
</dbReference>
<gene>
    <name evidence="1" type="ORF">ABR82_04395</name>
</gene>
<dbReference type="InterPro" id="IPR014917">
    <property type="entry name" value="DUF1800"/>
</dbReference>
<dbReference type="EMBL" id="LIBO01000119">
    <property type="protein sequence ID" value="KRO62172.1"/>
    <property type="molecule type" value="Genomic_DNA"/>
</dbReference>
<comment type="caution">
    <text evidence="1">The sequence shown here is derived from an EMBL/GenBank/DDBJ whole genome shotgun (WGS) entry which is preliminary data.</text>
</comment>
<organism evidence="1 2">
    <name type="scientific">Verrucomicrobia subdivision 6 bacterium BACL9 MAG-120507-bin52</name>
    <dbReference type="NCBI Taxonomy" id="1655590"/>
    <lineage>
        <taxon>Bacteria</taxon>
        <taxon>Pseudomonadati</taxon>
        <taxon>Verrucomicrobiota</taxon>
        <taxon>Verrucomicrobiia</taxon>
        <taxon>Verrucomicrobiales</taxon>
        <taxon>Verrucomicrobia subdivision 6</taxon>
    </lineage>
</organism>
<evidence type="ECO:0000313" key="2">
    <source>
        <dbReference type="Proteomes" id="UP000051269"/>
    </source>
</evidence>
<evidence type="ECO:0000313" key="1">
    <source>
        <dbReference type="EMBL" id="KRO62172.1"/>
    </source>
</evidence>
<dbReference type="Proteomes" id="UP000051269">
    <property type="component" value="Unassembled WGS sequence"/>
</dbReference>
<dbReference type="AlphaFoldDB" id="A0A0R2RHU0"/>
<reference evidence="1 2" key="1">
    <citation type="submission" date="2015-10" db="EMBL/GenBank/DDBJ databases">
        <title>Metagenome-Assembled Genomes uncover a global brackish microbiome.</title>
        <authorList>
            <person name="Hugerth L.W."/>
            <person name="Larsson J."/>
            <person name="Alneberg J."/>
            <person name="Lindh M.V."/>
            <person name="Legrand C."/>
            <person name="Pinhassi J."/>
            <person name="Andersson A.F."/>
        </authorList>
    </citation>
    <scope>NUCLEOTIDE SEQUENCE [LARGE SCALE GENOMIC DNA]</scope>
    <source>
        <strain evidence="1">BACL18 MAG-120507-bin52</strain>
    </source>
</reference>
<name>A0A0R2RHU0_9BACT</name>